<accession>A0A7K4VSB7</accession>
<dbReference type="SMART" id="SM00060">
    <property type="entry name" value="FN3"/>
    <property type="match status" value="1"/>
</dbReference>
<protein>
    <submittedName>
        <fullName evidence="12">IL31R protein</fullName>
    </submittedName>
</protein>
<evidence type="ECO:0000256" key="8">
    <source>
        <dbReference type="ARBA" id="ARBA00023170"/>
    </source>
</evidence>
<name>A0A7K4VSB7_9EMBE</name>
<dbReference type="CDD" id="cd00063">
    <property type="entry name" value="FN3"/>
    <property type="match status" value="1"/>
</dbReference>
<feature type="transmembrane region" description="Helical" evidence="10">
    <location>
        <begin position="105"/>
        <end position="130"/>
    </location>
</feature>
<feature type="transmembrane region" description="Helical" evidence="10">
    <location>
        <begin position="51"/>
        <end position="74"/>
    </location>
</feature>
<feature type="non-terminal residue" evidence="12">
    <location>
        <position position="320"/>
    </location>
</feature>
<dbReference type="InterPro" id="IPR013783">
    <property type="entry name" value="Ig-like_fold"/>
</dbReference>
<keyword evidence="6 10" id="KW-1133">Transmembrane helix</keyword>
<evidence type="ECO:0000256" key="3">
    <source>
        <dbReference type="ARBA" id="ARBA00022692"/>
    </source>
</evidence>
<reference evidence="12 13" key="1">
    <citation type="submission" date="2019-09" db="EMBL/GenBank/DDBJ databases">
        <title>Bird 10,000 Genomes (B10K) Project - Family phase.</title>
        <authorList>
            <person name="Zhang G."/>
        </authorList>
    </citation>
    <scope>NUCLEOTIDE SEQUENCE [LARGE SCALE GENOMIC DNA]</scope>
    <source>
        <strain evidence="12">B10K-DU-015-11</strain>
        <tissue evidence="12">Mixed tissue sample</tissue>
    </source>
</reference>
<dbReference type="FunFam" id="2.60.40.10:FF:000913">
    <property type="entry name" value="Interleukin 31 receptor A"/>
    <property type="match status" value="1"/>
</dbReference>
<gene>
    <name evidence="12" type="primary">Il31ra</name>
    <name evidence="12" type="ORF">EMBFUC_R12848</name>
</gene>
<dbReference type="PROSITE" id="PS50853">
    <property type="entry name" value="FN3"/>
    <property type="match status" value="2"/>
</dbReference>
<keyword evidence="13" id="KW-1185">Reference proteome</keyword>
<evidence type="ECO:0000256" key="6">
    <source>
        <dbReference type="ARBA" id="ARBA00022989"/>
    </source>
</evidence>
<evidence type="ECO:0000256" key="2">
    <source>
        <dbReference type="ARBA" id="ARBA00008921"/>
    </source>
</evidence>
<dbReference type="SUPFAM" id="SSF49265">
    <property type="entry name" value="Fibronectin type III"/>
    <property type="match status" value="1"/>
</dbReference>
<evidence type="ECO:0000256" key="5">
    <source>
        <dbReference type="ARBA" id="ARBA00022737"/>
    </source>
</evidence>
<keyword evidence="5" id="KW-0677">Repeat</keyword>
<evidence type="ECO:0000259" key="11">
    <source>
        <dbReference type="PROSITE" id="PS50853"/>
    </source>
</evidence>
<feature type="non-terminal residue" evidence="12">
    <location>
        <position position="1"/>
    </location>
</feature>
<comment type="subcellular location">
    <subcellularLocation>
        <location evidence="1">Membrane</location>
        <topology evidence="1">Single-pass type I membrane protein</topology>
    </subcellularLocation>
</comment>
<evidence type="ECO:0000313" key="13">
    <source>
        <dbReference type="Proteomes" id="UP000580681"/>
    </source>
</evidence>
<evidence type="ECO:0000256" key="4">
    <source>
        <dbReference type="ARBA" id="ARBA00022729"/>
    </source>
</evidence>
<keyword evidence="9" id="KW-0325">Glycoprotein</keyword>
<dbReference type="AlphaFoldDB" id="A0A7K4VSB7"/>
<dbReference type="EMBL" id="VYZJ01001905">
    <property type="protein sequence ID" value="NWR24458.1"/>
    <property type="molecule type" value="Genomic_DNA"/>
</dbReference>
<proteinExistence type="inferred from homology"/>
<dbReference type="InterPro" id="IPR003961">
    <property type="entry name" value="FN3_dom"/>
</dbReference>
<dbReference type="PANTHER" id="PTHR48423:SF1">
    <property type="entry name" value="INTERLEUKIN-27 RECEPTOR SUBUNIT ALPHA"/>
    <property type="match status" value="1"/>
</dbReference>
<evidence type="ECO:0000256" key="10">
    <source>
        <dbReference type="SAM" id="Phobius"/>
    </source>
</evidence>
<dbReference type="Pfam" id="PF00041">
    <property type="entry name" value="fn3"/>
    <property type="match status" value="1"/>
</dbReference>
<keyword evidence="3 10" id="KW-0812">Transmembrane</keyword>
<dbReference type="InterPro" id="IPR052672">
    <property type="entry name" value="Type1_Cytokine_Rcpt_Type2"/>
</dbReference>
<keyword evidence="8" id="KW-0675">Receptor</keyword>
<keyword evidence="7 10" id="KW-0472">Membrane</keyword>
<sequence length="320" mass="36813">SCNLTGLWDSTDYSVAIRCVNNESAFWSGWSGEKNESTEENGQLPTCGSFLVLYLEALGFSYSILSSIVFRIMLLKQNMCILFKDGRGKLSDNSKYWRRFEKWDWFLNSVCVFQAFWNTELLIFSVKFLASQMIEKVVTSTTNEEVVVQWITSEPETTKYVVEWYEELEMDPFGRSWQYVSNTTKWKNNKKNFKPFICYNILVYPLYGSNVAAPSYTQIYAEEKEPSEGPVADTGILGKNEVTIKWNEISKAKRNGFITNYTIFYKAEDGKELNETVNSDVLQYRLKSLQANTQYTVQIMASNKAGGTIGEPKTFKTLKL</sequence>
<evidence type="ECO:0000256" key="1">
    <source>
        <dbReference type="ARBA" id="ARBA00004479"/>
    </source>
</evidence>
<feature type="domain" description="Fibronectin type-III" evidence="11">
    <location>
        <begin position="225"/>
        <end position="320"/>
    </location>
</feature>
<keyword evidence="4" id="KW-0732">Signal</keyword>
<feature type="domain" description="Fibronectin type-III" evidence="11">
    <location>
        <begin position="1"/>
        <end position="41"/>
    </location>
</feature>
<dbReference type="PANTHER" id="PTHR48423">
    <property type="entry name" value="INTERLEUKIN-27 RECEPTOR SUBUNIT ALPHA"/>
    <property type="match status" value="1"/>
</dbReference>
<evidence type="ECO:0000256" key="7">
    <source>
        <dbReference type="ARBA" id="ARBA00023136"/>
    </source>
</evidence>
<dbReference type="Proteomes" id="UP000580681">
    <property type="component" value="Unassembled WGS sequence"/>
</dbReference>
<evidence type="ECO:0000313" key="12">
    <source>
        <dbReference type="EMBL" id="NWR24458.1"/>
    </source>
</evidence>
<comment type="similarity">
    <text evidence="2">Belongs to the type I cytokine receptor family. Type 2 subfamily.</text>
</comment>
<dbReference type="Gene3D" id="2.60.40.10">
    <property type="entry name" value="Immunoglobulins"/>
    <property type="match status" value="3"/>
</dbReference>
<comment type="caution">
    <text evidence="12">The sequence shown here is derived from an EMBL/GenBank/DDBJ whole genome shotgun (WGS) entry which is preliminary data.</text>
</comment>
<dbReference type="InterPro" id="IPR036116">
    <property type="entry name" value="FN3_sf"/>
</dbReference>
<evidence type="ECO:0000256" key="9">
    <source>
        <dbReference type="ARBA" id="ARBA00023180"/>
    </source>
</evidence>
<organism evidence="12 13">
    <name type="scientific">Emberiza fucata</name>
    <dbReference type="NCBI Taxonomy" id="337179"/>
    <lineage>
        <taxon>Eukaryota</taxon>
        <taxon>Metazoa</taxon>
        <taxon>Chordata</taxon>
        <taxon>Craniata</taxon>
        <taxon>Vertebrata</taxon>
        <taxon>Euteleostomi</taxon>
        <taxon>Archelosauria</taxon>
        <taxon>Archosauria</taxon>
        <taxon>Dinosauria</taxon>
        <taxon>Saurischia</taxon>
        <taxon>Theropoda</taxon>
        <taxon>Coelurosauria</taxon>
        <taxon>Aves</taxon>
        <taxon>Neognathae</taxon>
        <taxon>Neoaves</taxon>
        <taxon>Telluraves</taxon>
        <taxon>Australaves</taxon>
        <taxon>Passeriformes</taxon>
        <taxon>Passeroidea</taxon>
        <taxon>Fringillidae</taxon>
        <taxon>Emberizinae</taxon>
        <taxon>Emberizini</taxon>
        <taxon>Emberiza</taxon>
    </lineage>
</organism>
<dbReference type="GO" id="GO:0005886">
    <property type="term" value="C:plasma membrane"/>
    <property type="evidence" value="ECO:0007669"/>
    <property type="project" value="UniProtKB-ARBA"/>
</dbReference>